<dbReference type="Pfam" id="PF13565">
    <property type="entry name" value="HTH_32"/>
    <property type="match status" value="1"/>
</dbReference>
<keyword evidence="3" id="KW-1185">Reference proteome</keyword>
<organism evidence="2 3">
    <name type="scientific">Oopsacas minuta</name>
    <dbReference type="NCBI Taxonomy" id="111878"/>
    <lineage>
        <taxon>Eukaryota</taxon>
        <taxon>Metazoa</taxon>
        <taxon>Porifera</taxon>
        <taxon>Hexactinellida</taxon>
        <taxon>Hexasterophora</taxon>
        <taxon>Lyssacinosida</taxon>
        <taxon>Leucopsacidae</taxon>
        <taxon>Oopsacas</taxon>
    </lineage>
</organism>
<evidence type="ECO:0000313" key="2">
    <source>
        <dbReference type="EMBL" id="KAI6657073.1"/>
    </source>
</evidence>
<dbReference type="SUPFAM" id="SSF46689">
    <property type="entry name" value="Homeodomain-like"/>
    <property type="match status" value="1"/>
</dbReference>
<dbReference type="EMBL" id="JAKMXF010000122">
    <property type="protein sequence ID" value="KAI6657073.1"/>
    <property type="molecule type" value="Genomic_DNA"/>
</dbReference>
<protein>
    <recommendedName>
        <fullName evidence="1">Tc1-like transposase DDE domain-containing protein</fullName>
    </recommendedName>
</protein>
<reference evidence="2 3" key="1">
    <citation type="journal article" date="2023" name="BMC Biol.">
        <title>The compact genome of the sponge Oopsacas minuta (Hexactinellida) is lacking key metazoan core genes.</title>
        <authorList>
            <person name="Santini S."/>
            <person name="Schenkelaars Q."/>
            <person name="Jourda C."/>
            <person name="Duchesne M."/>
            <person name="Belahbib H."/>
            <person name="Rocher C."/>
            <person name="Selva M."/>
            <person name="Riesgo A."/>
            <person name="Vervoort M."/>
            <person name="Leys S.P."/>
            <person name="Kodjabachian L."/>
            <person name="Le Bivic A."/>
            <person name="Borchiellini C."/>
            <person name="Claverie J.M."/>
            <person name="Renard E."/>
        </authorList>
    </citation>
    <scope>NUCLEOTIDE SEQUENCE [LARGE SCALE GENOMIC DNA]</scope>
    <source>
        <strain evidence="2">SPO-2</strain>
    </source>
</reference>
<evidence type="ECO:0000313" key="3">
    <source>
        <dbReference type="Proteomes" id="UP001165289"/>
    </source>
</evidence>
<dbReference type="Gene3D" id="3.30.420.10">
    <property type="entry name" value="Ribonuclease H-like superfamily/Ribonuclease H"/>
    <property type="match status" value="1"/>
</dbReference>
<evidence type="ECO:0000259" key="1">
    <source>
        <dbReference type="Pfam" id="PF13358"/>
    </source>
</evidence>
<proteinExistence type="predicted"/>
<feature type="domain" description="Tc1-like transposase DDE" evidence="1">
    <location>
        <begin position="249"/>
        <end position="304"/>
    </location>
</feature>
<dbReference type="InterPro" id="IPR038717">
    <property type="entry name" value="Tc1-like_DDE_dom"/>
</dbReference>
<comment type="caution">
    <text evidence="2">The sequence shown here is derived from an EMBL/GenBank/DDBJ whole genome shotgun (WGS) entry which is preliminary data.</text>
</comment>
<dbReference type="InterPro" id="IPR009057">
    <property type="entry name" value="Homeodomain-like_sf"/>
</dbReference>
<dbReference type="AlphaFoldDB" id="A0AAV7K781"/>
<dbReference type="PANTHER" id="PTHR47326:SF1">
    <property type="entry name" value="HTH PSQ-TYPE DOMAIN-CONTAINING PROTEIN"/>
    <property type="match status" value="1"/>
</dbReference>
<name>A0AAV7K781_9METZ</name>
<dbReference type="Proteomes" id="UP001165289">
    <property type="component" value="Unassembled WGS sequence"/>
</dbReference>
<gene>
    <name evidence="2" type="ORF">LOD99_15859</name>
</gene>
<accession>A0AAV7K781</accession>
<dbReference type="PANTHER" id="PTHR47326">
    <property type="entry name" value="TRANSPOSABLE ELEMENT TC3 TRANSPOSASE-LIKE PROTEIN"/>
    <property type="match status" value="1"/>
</dbReference>
<dbReference type="GO" id="GO:0003676">
    <property type="term" value="F:nucleic acid binding"/>
    <property type="evidence" value="ECO:0007669"/>
    <property type="project" value="InterPro"/>
</dbReference>
<dbReference type="Pfam" id="PF13358">
    <property type="entry name" value="DDE_3"/>
    <property type="match status" value="1"/>
</dbReference>
<sequence>MVRETSSCARSRAVGIVLGGMTQKCASEKLGVNIRTIRRWLSRYQNEGSLENMHGRGRKSKLTKVAKIVIAKSISKRHQSTQKLAKRLRSKGCAVSHTTVRKYLRSTLKVIPFKPQKQPKITEKQRTARLKFCRDRKTWKIEDWCRVLFADESPFEIYPHPNSQNDRVWAYDRSQLLPSERIKYPSKILVWGVMLFRAVSELHFIPKGQTITAEYYVNEILNGSLMSSLLRQPGQGSILTRKLLPDMSRYIFQQDGAPAHTAKRAQEWCNTNLVEFWHKSQWPGSSPDLNPIENLWSIVKQEIELMDTPTNI</sequence>
<dbReference type="InterPro" id="IPR036397">
    <property type="entry name" value="RNaseH_sf"/>
</dbReference>